<keyword evidence="3 4" id="KW-0408">Iron</keyword>
<evidence type="ECO:0000313" key="7">
    <source>
        <dbReference type="EMBL" id="WXB06436.1"/>
    </source>
</evidence>
<dbReference type="PROSITE" id="PS51257">
    <property type="entry name" value="PROKAR_LIPOPROTEIN"/>
    <property type="match status" value="1"/>
</dbReference>
<dbReference type="InterPro" id="IPR009056">
    <property type="entry name" value="Cyt_c-like_dom"/>
</dbReference>
<dbReference type="PROSITE" id="PS51007">
    <property type="entry name" value="CYTC"/>
    <property type="match status" value="2"/>
</dbReference>
<reference evidence="7" key="1">
    <citation type="submission" date="2021-12" db="EMBL/GenBank/DDBJ databases">
        <title>Discovery of the Pendulisporaceae a myxobacterial family with distinct sporulation behavior and unique specialized metabolism.</title>
        <authorList>
            <person name="Garcia R."/>
            <person name="Popoff A."/>
            <person name="Bader C.D."/>
            <person name="Loehr J."/>
            <person name="Walesch S."/>
            <person name="Walt C."/>
            <person name="Boldt J."/>
            <person name="Bunk B."/>
            <person name="Haeckl F.J.F.P.J."/>
            <person name="Gunesch A.P."/>
            <person name="Birkelbach J."/>
            <person name="Nuebel U."/>
            <person name="Pietschmann T."/>
            <person name="Bach T."/>
            <person name="Mueller R."/>
        </authorList>
    </citation>
    <scope>NUCLEOTIDE SEQUENCE</scope>
    <source>
        <strain evidence="7">MSr11367</strain>
    </source>
</reference>
<dbReference type="InterPro" id="IPR015943">
    <property type="entry name" value="WD40/YVTN_repeat-like_dom_sf"/>
</dbReference>
<keyword evidence="8" id="KW-1185">Reference proteome</keyword>
<dbReference type="InterPro" id="IPR011045">
    <property type="entry name" value="N2O_reductase_N"/>
</dbReference>
<feature type="domain" description="Cytochrome c" evidence="6">
    <location>
        <begin position="540"/>
        <end position="641"/>
    </location>
</feature>
<organism evidence="7 8">
    <name type="scientific">Pendulispora rubella</name>
    <dbReference type="NCBI Taxonomy" id="2741070"/>
    <lineage>
        <taxon>Bacteria</taxon>
        <taxon>Pseudomonadati</taxon>
        <taxon>Myxococcota</taxon>
        <taxon>Myxococcia</taxon>
        <taxon>Myxococcales</taxon>
        <taxon>Sorangiineae</taxon>
        <taxon>Pendulisporaceae</taxon>
        <taxon>Pendulispora</taxon>
    </lineage>
</organism>
<keyword evidence="5" id="KW-0732">Signal</keyword>
<accession>A0ABZ2L9F2</accession>
<dbReference type="InterPro" id="IPR051200">
    <property type="entry name" value="Host-pathogen_enzymatic-act"/>
</dbReference>
<name>A0ABZ2L9F2_9BACT</name>
<dbReference type="PANTHER" id="PTHR47197:SF3">
    <property type="entry name" value="DIHYDRO-HEME D1 DEHYDROGENASE"/>
    <property type="match status" value="1"/>
</dbReference>
<keyword evidence="1 4" id="KW-0349">Heme</keyword>
<evidence type="ECO:0000256" key="3">
    <source>
        <dbReference type="ARBA" id="ARBA00023004"/>
    </source>
</evidence>
<dbReference type="Gene3D" id="1.10.760.10">
    <property type="entry name" value="Cytochrome c-like domain"/>
    <property type="match status" value="2"/>
</dbReference>
<protein>
    <recommendedName>
        <fullName evidence="6">Cytochrome c domain-containing protein</fullName>
    </recommendedName>
</protein>
<sequence>MLRSNVAVLAAALSPWAVSCDFATPQPSHTTRAAASQQAVATKPTPPAVVRSNAARHGSGILLAQVLGPRPATLAYVADEDDHAIRVIDVDTPTEVSMLPLPGTPAQLVMLPTGRLVVALRDRHTVALLDGVGTADAPLSVREEAATPSEPIGLALSPDDATLLVTSGWGQSLTAYALAYSGESTHLEARRTWSIGREPRAVVVSDDGKRAFVSHAVGSNIDVIDLASDGSQVAAIPVDGIVGGRDVSPSSASLKACQGFALAKSFVPAGRILAPHVIVASGVPEFPSEGYGESMGIEAESFDVAVLDEDRAAAMKGSLLLADVARRERACTLPRAAVAGRKGALYVTCLGENSVLELDGAALNPHDLEIKRWKVPAGPTAIALHEASERAFVWSQFGHALSTLALDARAAVVSASLTLPRTMRRDPHVERGRLLFHAVDDARISSDGRACASCHPDGRDDGLLWSSPEGPRQTPMLAGRIVGTAPYGWNGTGNDVAAHLEKTFRRLGGKGLVDRDRDALVAFITAMPPPAEKPASSDVANLARGEAIFRSAEAGCAICHGTDGRSPDGERHDVKSHTRGDALRTFDTPSLRFVGGTAPYFHDGRYATLHELLVASNGKMGNTEHLHADELAALEAYVRSR</sequence>
<evidence type="ECO:0000259" key="6">
    <source>
        <dbReference type="PROSITE" id="PS51007"/>
    </source>
</evidence>
<dbReference type="EMBL" id="CP089983">
    <property type="protein sequence ID" value="WXB06436.1"/>
    <property type="molecule type" value="Genomic_DNA"/>
</dbReference>
<gene>
    <name evidence="7" type="ORF">LVJ94_04150</name>
</gene>
<proteinExistence type="predicted"/>
<feature type="chain" id="PRO_5047117777" description="Cytochrome c domain-containing protein" evidence="5">
    <location>
        <begin position="20"/>
        <end position="641"/>
    </location>
</feature>
<evidence type="ECO:0000256" key="4">
    <source>
        <dbReference type="PROSITE-ProRule" id="PRU00433"/>
    </source>
</evidence>
<evidence type="ECO:0000256" key="5">
    <source>
        <dbReference type="SAM" id="SignalP"/>
    </source>
</evidence>
<evidence type="ECO:0000256" key="2">
    <source>
        <dbReference type="ARBA" id="ARBA00022723"/>
    </source>
</evidence>
<dbReference type="SUPFAM" id="SSF50974">
    <property type="entry name" value="Nitrous oxide reductase, N-terminal domain"/>
    <property type="match status" value="1"/>
</dbReference>
<dbReference type="RefSeq" id="WP_394836083.1">
    <property type="nucleotide sequence ID" value="NZ_CP089929.1"/>
</dbReference>
<feature type="signal peptide" evidence="5">
    <location>
        <begin position="1"/>
        <end position="19"/>
    </location>
</feature>
<feature type="domain" description="Cytochrome c" evidence="6">
    <location>
        <begin position="427"/>
        <end position="528"/>
    </location>
</feature>
<evidence type="ECO:0000256" key="1">
    <source>
        <dbReference type="ARBA" id="ARBA00022617"/>
    </source>
</evidence>
<dbReference type="PANTHER" id="PTHR47197">
    <property type="entry name" value="PROTEIN NIRF"/>
    <property type="match status" value="1"/>
</dbReference>
<dbReference type="SUPFAM" id="SSF46626">
    <property type="entry name" value="Cytochrome c"/>
    <property type="match status" value="2"/>
</dbReference>
<dbReference type="Gene3D" id="2.130.10.10">
    <property type="entry name" value="YVTN repeat-like/Quinoprotein amine dehydrogenase"/>
    <property type="match status" value="1"/>
</dbReference>
<dbReference type="InterPro" id="IPR036909">
    <property type="entry name" value="Cyt_c-like_dom_sf"/>
</dbReference>
<dbReference type="Proteomes" id="UP001374803">
    <property type="component" value="Chromosome"/>
</dbReference>
<evidence type="ECO:0000313" key="8">
    <source>
        <dbReference type="Proteomes" id="UP001374803"/>
    </source>
</evidence>
<keyword evidence="2 4" id="KW-0479">Metal-binding</keyword>